<dbReference type="PROSITE" id="PS51257">
    <property type="entry name" value="PROKAR_LIPOPROTEIN"/>
    <property type="match status" value="1"/>
</dbReference>
<sequence>MKTLPAVIFTLSTLFTTACAAADFDLKCTLADNSVMTLSHSAQTVYIGFTNPGNVESEGAVIKLDVPSGEAVQTVGSRPVFHEKFFNLRGTGEEIEGAVAITYAEHKGVKSAGYTEINLLGNETKSISCKPGTIKVANGLLTNGIAGMEKQVSHTEDTTNNTQDEDVSDQPVIKVSTEHFYLVNQFPNWRITLTSVGNNIIVKNAIMNRGNCTLRPNGNGDRFNVPLKFGDTLKFNVTTDENFSKCQLLELVVETNKGTFTFKPE</sequence>
<organism evidence="2 3">
    <name type="scientific">Hafnia alvei FB1</name>
    <dbReference type="NCBI Taxonomy" id="1453496"/>
    <lineage>
        <taxon>Bacteria</taxon>
        <taxon>Pseudomonadati</taxon>
        <taxon>Pseudomonadota</taxon>
        <taxon>Gammaproteobacteria</taxon>
        <taxon>Enterobacterales</taxon>
        <taxon>Hafniaceae</taxon>
        <taxon>Hafnia</taxon>
    </lineage>
</organism>
<keyword evidence="1" id="KW-0732">Signal</keyword>
<dbReference type="PATRIC" id="fig|1453496.5.peg.3514"/>
<dbReference type="KEGG" id="hav:AT03_17100"/>
<dbReference type="eggNOG" id="ENOG5032SW0">
    <property type="taxonomic scope" value="Bacteria"/>
</dbReference>
<dbReference type="HOGENOM" id="CLU_1048738_0_0_6"/>
<evidence type="ECO:0000313" key="2">
    <source>
        <dbReference type="EMBL" id="AIU73940.1"/>
    </source>
</evidence>
<accession>A0A097R5D6</accession>
<gene>
    <name evidence="2" type="ORF">AT03_17100</name>
</gene>
<dbReference type="Proteomes" id="UP000029986">
    <property type="component" value="Chromosome"/>
</dbReference>
<evidence type="ECO:0008006" key="4">
    <source>
        <dbReference type="Google" id="ProtNLM"/>
    </source>
</evidence>
<keyword evidence="3" id="KW-1185">Reference proteome</keyword>
<evidence type="ECO:0000256" key="1">
    <source>
        <dbReference type="SAM" id="SignalP"/>
    </source>
</evidence>
<dbReference type="RefSeq" id="WP_025800141.1">
    <property type="nucleotide sequence ID" value="NZ_CP009706.1"/>
</dbReference>
<feature type="chain" id="PRO_5001937877" description="Lipoprotein" evidence="1">
    <location>
        <begin position="21"/>
        <end position="265"/>
    </location>
</feature>
<dbReference type="OrthoDB" id="6629002at2"/>
<feature type="signal peptide" evidence="1">
    <location>
        <begin position="1"/>
        <end position="20"/>
    </location>
</feature>
<protein>
    <recommendedName>
        <fullName evidence="4">Lipoprotein</fullName>
    </recommendedName>
</protein>
<dbReference type="AlphaFoldDB" id="A0A097R5D6"/>
<proteinExistence type="predicted"/>
<dbReference type="EMBL" id="CP009706">
    <property type="protein sequence ID" value="AIU73940.1"/>
    <property type="molecule type" value="Genomic_DNA"/>
</dbReference>
<reference evidence="2 3" key="1">
    <citation type="journal article" date="2014" name="Gut Pathog.">
        <title>Gene clusters of Hafnia alvei strain FB1 important in survival and pathogenesis: a draft genome perspective.</title>
        <authorList>
            <person name="Tan J.Y."/>
            <person name="Yin W.F."/>
            <person name="Chan K.G."/>
        </authorList>
    </citation>
    <scope>NUCLEOTIDE SEQUENCE [LARGE SCALE GENOMIC DNA]</scope>
    <source>
        <strain evidence="2 3">FB1</strain>
    </source>
</reference>
<name>A0A097R5D6_HAFAL</name>
<evidence type="ECO:0000313" key="3">
    <source>
        <dbReference type="Proteomes" id="UP000029986"/>
    </source>
</evidence>